<sequence>MEEKATRELKESVQVIYKDKKTTPAPTEKN</sequence>
<evidence type="ECO:0000313" key="2">
    <source>
        <dbReference type="Proteomes" id="UP000222564"/>
    </source>
</evidence>
<organism evidence="1 2">
    <name type="scientific">Desulforamulus profundi</name>
    <dbReference type="NCBI Taxonomy" id="1383067"/>
    <lineage>
        <taxon>Bacteria</taxon>
        <taxon>Bacillati</taxon>
        <taxon>Bacillota</taxon>
        <taxon>Clostridia</taxon>
        <taxon>Eubacteriales</taxon>
        <taxon>Peptococcaceae</taxon>
        <taxon>Desulforamulus</taxon>
    </lineage>
</organism>
<proteinExistence type="predicted"/>
<evidence type="ECO:0000313" key="1">
    <source>
        <dbReference type="EMBL" id="PHJ37485.1"/>
    </source>
</evidence>
<dbReference type="Proteomes" id="UP000222564">
    <property type="component" value="Unassembled WGS sequence"/>
</dbReference>
<comment type="caution">
    <text evidence="1">The sequence shown here is derived from an EMBL/GenBank/DDBJ whole genome shotgun (WGS) entry which is preliminary data.</text>
</comment>
<dbReference type="AlphaFoldDB" id="A0A2C6MD36"/>
<reference evidence="1 2" key="1">
    <citation type="submission" date="2013-09" db="EMBL/GenBank/DDBJ databases">
        <title>Biodegradation of hydrocarbons in the deep terrestrial subsurface : characterization of a microbial consortium composed of two Desulfotomaculum species originating from a deep geological formation.</title>
        <authorList>
            <person name="Aullo T."/>
            <person name="Berlendis S."/>
            <person name="Lascourreges J.-F."/>
            <person name="Dessort D."/>
            <person name="Saint-Laurent S."/>
            <person name="Schraauwers B."/>
            <person name="Mas J."/>
            <person name="Magot M."/>
            <person name="Ranchou-Peyruse A."/>
        </authorList>
    </citation>
    <scope>NUCLEOTIDE SEQUENCE [LARGE SCALE GENOMIC DNA]</scope>
    <source>
        <strain evidence="1 2">Bs107</strain>
    </source>
</reference>
<name>A0A2C6MD36_9FIRM</name>
<gene>
    <name evidence="1" type="ORF">P378_15925</name>
</gene>
<keyword evidence="2" id="KW-1185">Reference proteome</keyword>
<protein>
    <submittedName>
        <fullName evidence="1">Uncharacterized protein</fullName>
    </submittedName>
</protein>
<dbReference type="EMBL" id="AWQQ01000091">
    <property type="protein sequence ID" value="PHJ37485.1"/>
    <property type="molecule type" value="Genomic_DNA"/>
</dbReference>
<accession>A0A2C6MD36</accession>